<sequence>MFVCSHCHPASAANRRDASAATSAVSTPESLSRSSSTSVSSYNDRLAPTSVRRFGDRDHGSAGGRVENNPRRT</sequence>
<evidence type="ECO:0000313" key="3">
    <source>
        <dbReference type="Proteomes" id="UP000654913"/>
    </source>
</evidence>
<accession>A0A7R8AUH4</accession>
<evidence type="ECO:0000313" key="2">
    <source>
        <dbReference type="EMBL" id="BCS29903.1"/>
    </source>
</evidence>
<dbReference type="GeneID" id="64979900"/>
<dbReference type="EMBL" id="AP024450">
    <property type="protein sequence ID" value="BCS29903.1"/>
    <property type="molecule type" value="Genomic_DNA"/>
</dbReference>
<reference evidence="2" key="1">
    <citation type="submission" date="2021-01" db="EMBL/GenBank/DDBJ databases">
        <authorList>
            <consortium name="Aspergillus puulaauensis MK2 genome sequencing consortium"/>
            <person name="Kazuki M."/>
            <person name="Futagami T."/>
        </authorList>
    </citation>
    <scope>NUCLEOTIDE SEQUENCE</scope>
    <source>
        <strain evidence="2">MK2</strain>
    </source>
</reference>
<proteinExistence type="predicted"/>
<reference evidence="2" key="2">
    <citation type="submission" date="2021-02" db="EMBL/GenBank/DDBJ databases">
        <title>Aspergillus puulaauensis MK2 genome sequence.</title>
        <authorList>
            <person name="Futagami T."/>
            <person name="Mori K."/>
            <person name="Kadooka C."/>
            <person name="Tanaka T."/>
        </authorList>
    </citation>
    <scope>NUCLEOTIDE SEQUENCE</scope>
    <source>
        <strain evidence="2">MK2</strain>
    </source>
</reference>
<organism evidence="2 3">
    <name type="scientific">Aspergillus puulaauensis</name>
    <dbReference type="NCBI Taxonomy" id="1220207"/>
    <lineage>
        <taxon>Eukaryota</taxon>
        <taxon>Fungi</taxon>
        <taxon>Dikarya</taxon>
        <taxon>Ascomycota</taxon>
        <taxon>Pezizomycotina</taxon>
        <taxon>Eurotiomycetes</taxon>
        <taxon>Eurotiomycetidae</taxon>
        <taxon>Eurotiales</taxon>
        <taxon>Aspergillaceae</taxon>
        <taxon>Aspergillus</taxon>
    </lineage>
</organism>
<dbReference type="KEGG" id="apuu:APUU_80206S"/>
<gene>
    <name evidence="2" type="ORF">APUU_80206S</name>
</gene>
<name>A0A7R8AUH4_9EURO</name>
<dbReference type="RefSeq" id="XP_041562089.1">
    <property type="nucleotide sequence ID" value="XM_041696461.1"/>
</dbReference>
<dbReference type="OrthoDB" id="4506360at2759"/>
<feature type="region of interest" description="Disordered" evidence="1">
    <location>
        <begin position="1"/>
        <end position="73"/>
    </location>
</feature>
<dbReference type="Proteomes" id="UP000654913">
    <property type="component" value="Chromosome 8"/>
</dbReference>
<dbReference type="AlphaFoldDB" id="A0A7R8AUH4"/>
<keyword evidence="3" id="KW-1185">Reference proteome</keyword>
<feature type="compositionally biased region" description="Low complexity" evidence="1">
    <location>
        <begin position="19"/>
        <end position="41"/>
    </location>
</feature>
<evidence type="ECO:0000256" key="1">
    <source>
        <dbReference type="SAM" id="MobiDB-lite"/>
    </source>
</evidence>
<protein>
    <submittedName>
        <fullName evidence="2">Uncharacterized protein</fullName>
    </submittedName>
</protein>